<reference evidence="1" key="2">
    <citation type="submission" date="2021-03" db="UniProtKB">
        <authorList>
            <consortium name="Ensembl"/>
        </authorList>
    </citation>
    <scope>IDENTIFICATION</scope>
</reference>
<dbReference type="PANTHER" id="PTHR46571:SF1">
    <property type="entry name" value="SORTING NEXIN-8"/>
    <property type="match status" value="1"/>
</dbReference>
<dbReference type="PANTHER" id="PTHR46571">
    <property type="entry name" value="SORTING NEXIN-8"/>
    <property type="match status" value="1"/>
</dbReference>
<dbReference type="GO" id="GO:0035091">
    <property type="term" value="F:phosphatidylinositol binding"/>
    <property type="evidence" value="ECO:0007669"/>
    <property type="project" value="InterPro"/>
</dbReference>
<dbReference type="AlphaFoldDB" id="A0A803K557"/>
<reference evidence="1" key="1">
    <citation type="journal article" date="2010" name="Science">
        <title>The genome of the Western clawed frog Xenopus tropicalis.</title>
        <authorList>
            <person name="Hellsten U."/>
            <person name="Harland R.M."/>
            <person name="Gilchrist M.J."/>
            <person name="Hendrix D."/>
            <person name="Jurka J."/>
            <person name="Kapitonov V."/>
            <person name="Ovcharenko I."/>
            <person name="Putnam N.H."/>
            <person name="Shu S."/>
            <person name="Taher L."/>
            <person name="Blitz I.L."/>
            <person name="Blumberg B."/>
            <person name="Dichmann D.S."/>
            <person name="Dubchak I."/>
            <person name="Amaya E."/>
            <person name="Detter J.C."/>
            <person name="Fletcher R."/>
            <person name="Gerhard D.S."/>
            <person name="Goodstein D."/>
            <person name="Graves T."/>
            <person name="Grigoriev I.V."/>
            <person name="Grimwood J."/>
            <person name="Kawashima T."/>
            <person name="Lindquist E."/>
            <person name="Lucas S.M."/>
            <person name="Mead P.E."/>
            <person name="Mitros T."/>
            <person name="Ogino H."/>
            <person name="Ohta Y."/>
            <person name="Poliakov A.V."/>
            <person name="Pollet N."/>
            <person name="Robert J."/>
            <person name="Salamov A."/>
            <person name="Sater A.K."/>
            <person name="Schmutz J."/>
            <person name="Terry A."/>
            <person name="Vize P.D."/>
            <person name="Warren W.C."/>
            <person name="Wells D."/>
            <person name="Wills A."/>
            <person name="Wilson R.K."/>
            <person name="Zimmerman L.B."/>
            <person name="Zorn A.M."/>
            <person name="Grainger R."/>
            <person name="Grammer T."/>
            <person name="Khokha M.K."/>
            <person name="Richardson P.M."/>
            <person name="Rokhsar D.S."/>
        </authorList>
    </citation>
    <scope>NUCLEOTIDE SEQUENCE [LARGE SCALE GENOMIC DNA]</scope>
    <source>
        <strain evidence="1">Nigerian</strain>
    </source>
</reference>
<protein>
    <submittedName>
        <fullName evidence="1">Uncharacterized protein</fullName>
    </submittedName>
</protein>
<dbReference type="Bgee" id="ENSXETG00000040220">
    <property type="expression patterns" value="Expressed in mesonephros and 12 other cell types or tissues"/>
</dbReference>
<dbReference type="GeneTree" id="ENSGT00460000041594"/>
<dbReference type="Ensembl" id="ENSXETT00000122627">
    <property type="protein sequence ID" value="ENSXETP00000115492"/>
    <property type="gene ID" value="ENSXETG00000040220"/>
</dbReference>
<sequence length="121" mass="13483">MQSAQGNQLILPYTLQEILGRDTVQVELIPEKKGLFLKHVEYEVSSQYVRNPSGHSVTFQQQTYRLRSAGNSRVQTKIYSKDPCTYLGESITNFGCPVGSEVSVAFLRTIKSINLSTAALL</sequence>
<evidence type="ECO:0000313" key="1">
    <source>
        <dbReference type="Ensembl" id="ENSXETP00000115492"/>
    </source>
</evidence>
<dbReference type="GO" id="GO:0005829">
    <property type="term" value="C:cytosol"/>
    <property type="evidence" value="ECO:0007669"/>
    <property type="project" value="GOC"/>
</dbReference>
<dbReference type="GO" id="GO:0042147">
    <property type="term" value="P:retrograde transport, endosome to Golgi"/>
    <property type="evidence" value="ECO:0007669"/>
    <property type="project" value="InterPro"/>
</dbReference>
<name>A0A803K557_XENTR</name>
<dbReference type="InterPro" id="IPR028662">
    <property type="entry name" value="SNX8/Mvp1"/>
</dbReference>
<accession>A0A803K557</accession>
<proteinExistence type="predicted"/>
<organism evidence="1">
    <name type="scientific">Xenopus tropicalis</name>
    <name type="common">Western clawed frog</name>
    <name type="synonym">Silurana tropicalis</name>
    <dbReference type="NCBI Taxonomy" id="8364"/>
    <lineage>
        <taxon>Eukaryota</taxon>
        <taxon>Metazoa</taxon>
        <taxon>Chordata</taxon>
        <taxon>Craniata</taxon>
        <taxon>Vertebrata</taxon>
        <taxon>Euteleostomi</taxon>
        <taxon>Amphibia</taxon>
        <taxon>Batrachia</taxon>
        <taxon>Anura</taxon>
        <taxon>Pipoidea</taxon>
        <taxon>Pipidae</taxon>
        <taxon>Xenopodinae</taxon>
        <taxon>Xenopus</taxon>
        <taxon>Silurana</taxon>
    </lineage>
</organism>